<evidence type="ECO:0000256" key="2">
    <source>
        <dbReference type="ARBA" id="ARBA00022730"/>
    </source>
</evidence>
<dbReference type="GO" id="GO:0019843">
    <property type="term" value="F:rRNA binding"/>
    <property type="evidence" value="ECO:0007669"/>
    <property type="project" value="UniProtKB-KW"/>
</dbReference>
<evidence type="ECO:0000256" key="4">
    <source>
        <dbReference type="ARBA" id="ARBA00022980"/>
    </source>
</evidence>
<protein>
    <submittedName>
        <fullName evidence="7">30S ribosomal protein S5</fullName>
    </submittedName>
</protein>
<dbReference type="SUPFAM" id="SSF54211">
    <property type="entry name" value="Ribosomal protein S5 domain 2-like"/>
    <property type="match status" value="1"/>
</dbReference>
<dbReference type="GO" id="GO:0005840">
    <property type="term" value="C:ribosome"/>
    <property type="evidence" value="ECO:0007669"/>
    <property type="project" value="UniProtKB-KW"/>
</dbReference>
<organism evidence="7">
    <name type="scientific">bioreactor metagenome</name>
    <dbReference type="NCBI Taxonomy" id="1076179"/>
    <lineage>
        <taxon>unclassified sequences</taxon>
        <taxon>metagenomes</taxon>
        <taxon>ecological metagenomes</taxon>
    </lineage>
</organism>
<dbReference type="InterPro" id="IPR000851">
    <property type="entry name" value="Ribosomal_uS5"/>
</dbReference>
<name>A0A645HLH6_9ZZZZ</name>
<dbReference type="GO" id="GO:0006412">
    <property type="term" value="P:translation"/>
    <property type="evidence" value="ECO:0007669"/>
    <property type="project" value="InterPro"/>
</dbReference>
<accession>A0A645HLH6</accession>
<evidence type="ECO:0000259" key="6">
    <source>
        <dbReference type="Pfam" id="PF03719"/>
    </source>
</evidence>
<dbReference type="GO" id="GO:1990904">
    <property type="term" value="C:ribonucleoprotein complex"/>
    <property type="evidence" value="ECO:0007669"/>
    <property type="project" value="UniProtKB-KW"/>
</dbReference>
<dbReference type="InterPro" id="IPR014721">
    <property type="entry name" value="Ribsml_uS5_D2-typ_fold_subgr"/>
</dbReference>
<dbReference type="Gene3D" id="3.30.230.10">
    <property type="match status" value="1"/>
</dbReference>
<dbReference type="GO" id="GO:0005737">
    <property type="term" value="C:cytoplasm"/>
    <property type="evidence" value="ECO:0007669"/>
    <property type="project" value="UniProtKB-ARBA"/>
</dbReference>
<dbReference type="AlphaFoldDB" id="A0A645HLH6"/>
<keyword evidence="4 7" id="KW-0689">Ribosomal protein</keyword>
<evidence type="ECO:0000256" key="3">
    <source>
        <dbReference type="ARBA" id="ARBA00022884"/>
    </source>
</evidence>
<dbReference type="InterPro" id="IPR005324">
    <property type="entry name" value="Ribosomal_uS5_C"/>
</dbReference>
<evidence type="ECO:0000313" key="7">
    <source>
        <dbReference type="EMBL" id="MPN39868.1"/>
    </source>
</evidence>
<dbReference type="EMBL" id="VSSQ01095944">
    <property type="protein sequence ID" value="MPN39868.1"/>
    <property type="molecule type" value="Genomic_DNA"/>
</dbReference>
<sequence>MAKKNMFKVSVVKGDTIPHEINGKYGACKVFLKPAPVGTGVVAGGPVRAVLELAGIKNIYSKVYGSRTAINIVRATVDGLVSLKTANKIAALRGKSVKDIKA</sequence>
<dbReference type="Pfam" id="PF03719">
    <property type="entry name" value="Ribosomal_S5_C"/>
    <property type="match status" value="1"/>
</dbReference>
<dbReference type="InterPro" id="IPR020568">
    <property type="entry name" value="Ribosomal_Su5_D2-typ_SF"/>
</dbReference>
<proteinExistence type="inferred from homology"/>
<dbReference type="PANTHER" id="PTHR48432:SF1">
    <property type="entry name" value="S5 DRBM DOMAIN-CONTAINING PROTEIN"/>
    <property type="match status" value="1"/>
</dbReference>
<dbReference type="PANTHER" id="PTHR48432">
    <property type="entry name" value="S5 DRBM DOMAIN-CONTAINING PROTEIN"/>
    <property type="match status" value="1"/>
</dbReference>
<dbReference type="FunFam" id="3.30.230.10:FF:000002">
    <property type="entry name" value="30S ribosomal protein S5"/>
    <property type="match status" value="1"/>
</dbReference>
<feature type="domain" description="Small ribosomal subunit protein uS5 C-terminal" evidence="6">
    <location>
        <begin position="23"/>
        <end position="93"/>
    </location>
</feature>
<evidence type="ECO:0000256" key="1">
    <source>
        <dbReference type="ARBA" id="ARBA00008945"/>
    </source>
</evidence>
<comment type="similarity">
    <text evidence="1">Belongs to the universal ribosomal protein uS5 family.</text>
</comment>
<dbReference type="GO" id="GO:0003735">
    <property type="term" value="F:structural constituent of ribosome"/>
    <property type="evidence" value="ECO:0007669"/>
    <property type="project" value="InterPro"/>
</dbReference>
<evidence type="ECO:0000256" key="5">
    <source>
        <dbReference type="ARBA" id="ARBA00023274"/>
    </source>
</evidence>
<comment type="caution">
    <text evidence="7">The sequence shown here is derived from an EMBL/GenBank/DDBJ whole genome shotgun (WGS) entry which is preliminary data.</text>
</comment>
<keyword evidence="3" id="KW-0694">RNA-binding</keyword>
<gene>
    <name evidence="7" type="primary">rpsE_49</name>
    <name evidence="7" type="ORF">SDC9_187402</name>
</gene>
<keyword evidence="2" id="KW-0699">rRNA-binding</keyword>
<reference evidence="7" key="1">
    <citation type="submission" date="2019-08" db="EMBL/GenBank/DDBJ databases">
        <authorList>
            <person name="Kucharzyk K."/>
            <person name="Murdoch R.W."/>
            <person name="Higgins S."/>
            <person name="Loffler F."/>
        </authorList>
    </citation>
    <scope>NUCLEOTIDE SEQUENCE</scope>
</reference>
<keyword evidence="5" id="KW-0687">Ribonucleoprotein</keyword>